<evidence type="ECO:0000313" key="2">
    <source>
        <dbReference type="Proteomes" id="UP000401081"/>
    </source>
</evidence>
<proteinExistence type="predicted"/>
<dbReference type="EMBL" id="CAADJD010000023">
    <property type="protein sequence ID" value="VFS76300.1"/>
    <property type="molecule type" value="Genomic_DNA"/>
</dbReference>
<dbReference type="Gene3D" id="3.30.420.10">
    <property type="entry name" value="Ribonuclease H-like superfamily/Ribonuclease H"/>
    <property type="match status" value="1"/>
</dbReference>
<keyword evidence="2" id="KW-1185">Reference proteome</keyword>
<organism evidence="1 2">
    <name type="scientific">Kluyvera cryocrescens</name>
    <name type="common">Kluyvera citrophila</name>
    <dbReference type="NCBI Taxonomy" id="580"/>
    <lineage>
        <taxon>Bacteria</taxon>
        <taxon>Pseudomonadati</taxon>
        <taxon>Pseudomonadota</taxon>
        <taxon>Gammaproteobacteria</taxon>
        <taxon>Enterobacterales</taxon>
        <taxon>Enterobacteriaceae</taxon>
        <taxon>Kluyvera</taxon>
    </lineage>
</organism>
<reference evidence="1 2" key="1">
    <citation type="submission" date="2019-03" db="EMBL/GenBank/DDBJ databases">
        <authorList>
            <consortium name="Pathogen Informatics"/>
        </authorList>
    </citation>
    <scope>NUCLEOTIDE SEQUENCE [LARGE SCALE GENOMIC DNA]</scope>
    <source>
        <strain evidence="1 2">NCTC12993</strain>
    </source>
</reference>
<keyword evidence="1" id="KW-0378">Hydrolase</keyword>
<gene>
    <name evidence="1" type="primary">sbcB_1</name>
    <name evidence="1" type="ORF">NCTC12993_05390</name>
</gene>
<dbReference type="GO" id="GO:0003676">
    <property type="term" value="F:nucleic acid binding"/>
    <property type="evidence" value="ECO:0007669"/>
    <property type="project" value="InterPro"/>
</dbReference>
<dbReference type="InterPro" id="IPR036397">
    <property type="entry name" value="RNaseH_sf"/>
</dbReference>
<name>A0A485BSL5_KLUCR</name>
<dbReference type="Proteomes" id="UP000401081">
    <property type="component" value="Unassembled WGS sequence"/>
</dbReference>
<dbReference type="GO" id="GO:0008310">
    <property type="term" value="F:single-stranded DNA 3'-5' DNA exonuclease activity"/>
    <property type="evidence" value="ECO:0007669"/>
    <property type="project" value="UniProtKB-EC"/>
</dbReference>
<protein>
    <submittedName>
        <fullName evidence="1">Exodeoxyribonuclease I</fullName>
        <ecNumber evidence="1">3.1.11.1</ecNumber>
    </submittedName>
</protein>
<dbReference type="EC" id="3.1.11.1" evidence="1"/>
<accession>A0A485BSL5</accession>
<evidence type="ECO:0000313" key="1">
    <source>
        <dbReference type="EMBL" id="VFS76300.1"/>
    </source>
</evidence>
<dbReference type="AlphaFoldDB" id="A0A485BSL5"/>
<sequence length="41" mass="4873">MKRPLPNASTIFFTVPETCVVGYNNVRFDDEVTRNIFYRNF</sequence>